<reference evidence="6" key="1">
    <citation type="submission" date="2013-08" db="EMBL/GenBank/DDBJ databases">
        <authorList>
            <person name="Mendez C."/>
            <person name="Richter M."/>
            <person name="Ferrer M."/>
            <person name="Sanchez J."/>
        </authorList>
    </citation>
    <scope>NUCLEOTIDE SEQUENCE</scope>
</reference>
<dbReference type="EMBL" id="AUZY01013147">
    <property type="protein sequence ID" value="EQD26452.1"/>
    <property type="molecule type" value="Genomic_DNA"/>
</dbReference>
<dbReference type="PANTHER" id="PTHR47816">
    <property type="entry name" value="RIBOSOMAL RNA SMALL SUBUNIT METHYLTRANSFERASE C"/>
    <property type="match status" value="1"/>
</dbReference>
<dbReference type="PANTHER" id="PTHR47816:SF4">
    <property type="entry name" value="RIBOSOMAL RNA SMALL SUBUNIT METHYLTRANSFERASE C"/>
    <property type="match status" value="1"/>
</dbReference>
<dbReference type="SUPFAM" id="SSF53335">
    <property type="entry name" value="S-adenosyl-L-methionine-dependent methyltransferases"/>
    <property type="match status" value="1"/>
</dbReference>
<dbReference type="InterPro" id="IPR007848">
    <property type="entry name" value="Small_mtfrase_dom"/>
</dbReference>
<keyword evidence="4 6" id="KW-0808">Transferase</keyword>
<dbReference type="InterPro" id="IPR046977">
    <property type="entry name" value="RsmC/RlmG"/>
</dbReference>
<evidence type="ECO:0000256" key="2">
    <source>
        <dbReference type="ARBA" id="ARBA00022552"/>
    </source>
</evidence>
<dbReference type="Pfam" id="PF05175">
    <property type="entry name" value="MTS"/>
    <property type="match status" value="1"/>
</dbReference>
<dbReference type="GO" id="GO:0006364">
    <property type="term" value="P:rRNA processing"/>
    <property type="evidence" value="ECO:0007669"/>
    <property type="project" value="UniProtKB-KW"/>
</dbReference>
<feature type="domain" description="Methyltransferase small" evidence="5">
    <location>
        <begin position="46"/>
        <end position="211"/>
    </location>
</feature>
<evidence type="ECO:0000259" key="5">
    <source>
        <dbReference type="Pfam" id="PF05175"/>
    </source>
</evidence>
<dbReference type="GO" id="GO:0032259">
    <property type="term" value="P:methylation"/>
    <property type="evidence" value="ECO:0007669"/>
    <property type="project" value="UniProtKB-KW"/>
</dbReference>
<dbReference type="AlphaFoldDB" id="T0Y3D6"/>
<gene>
    <name evidence="6" type="ORF">B1B_19569</name>
</gene>
<dbReference type="Gene3D" id="3.40.50.150">
    <property type="entry name" value="Vaccinia Virus protein VP39"/>
    <property type="match status" value="1"/>
</dbReference>
<name>T0Y3D6_9ZZZZ</name>
<evidence type="ECO:0000256" key="3">
    <source>
        <dbReference type="ARBA" id="ARBA00022603"/>
    </source>
</evidence>
<dbReference type="InterPro" id="IPR002052">
    <property type="entry name" value="DNA_methylase_N6_adenine_CS"/>
</dbReference>
<dbReference type="GO" id="GO:0008757">
    <property type="term" value="F:S-adenosylmethionine-dependent methyltransferase activity"/>
    <property type="evidence" value="ECO:0007669"/>
    <property type="project" value="InterPro"/>
</dbReference>
<keyword evidence="2" id="KW-0698">rRNA processing</keyword>
<evidence type="ECO:0000313" key="6">
    <source>
        <dbReference type="EMBL" id="EQD26452.1"/>
    </source>
</evidence>
<keyword evidence="1" id="KW-0963">Cytoplasm</keyword>
<protein>
    <submittedName>
        <fullName evidence="6">Methyltransferase small domain superfamily</fullName>
    </submittedName>
</protein>
<dbReference type="CDD" id="cd02440">
    <property type="entry name" value="AdoMet_MTases"/>
    <property type="match status" value="1"/>
</dbReference>
<sequence>MPRQDAVGPPFPGGEAVAFQHYFSERPRAVHRRRTLRFLYRGRILTCVTDSGVFGSAGLDPGTALLIENMTLGKRDRVLDLGCGWGPIGLAAALGAPEGSVVMVDPNHRAVSLSRENLKMNGVRNAEVRQGSLYVPVGEDRFDLIASNPPYHAGRALVEEALAGAPTHLSEGGRLLIVGKGNQGIRYYQRWLEGLFARIEVLSRGGGYRVLEARDPRTDGSLGLRATGQDRDRAKS</sequence>
<dbReference type="GO" id="GO:0003676">
    <property type="term" value="F:nucleic acid binding"/>
    <property type="evidence" value="ECO:0007669"/>
    <property type="project" value="InterPro"/>
</dbReference>
<proteinExistence type="predicted"/>
<evidence type="ECO:0000256" key="1">
    <source>
        <dbReference type="ARBA" id="ARBA00022490"/>
    </source>
</evidence>
<keyword evidence="3 6" id="KW-0489">Methyltransferase</keyword>
<organism evidence="6">
    <name type="scientific">mine drainage metagenome</name>
    <dbReference type="NCBI Taxonomy" id="410659"/>
    <lineage>
        <taxon>unclassified sequences</taxon>
        <taxon>metagenomes</taxon>
        <taxon>ecological metagenomes</taxon>
    </lineage>
</organism>
<accession>T0Y3D6</accession>
<dbReference type="InterPro" id="IPR029063">
    <property type="entry name" value="SAM-dependent_MTases_sf"/>
</dbReference>
<reference evidence="6" key="2">
    <citation type="journal article" date="2014" name="ISME J.">
        <title>Microbial stratification in low pH oxic and suboxic macroscopic growths along an acid mine drainage.</title>
        <authorList>
            <person name="Mendez-Garcia C."/>
            <person name="Mesa V."/>
            <person name="Sprenger R.R."/>
            <person name="Richter M."/>
            <person name="Diez M.S."/>
            <person name="Solano J."/>
            <person name="Bargiela R."/>
            <person name="Golyshina O.V."/>
            <person name="Manteca A."/>
            <person name="Ramos J.L."/>
            <person name="Gallego J.R."/>
            <person name="Llorente I."/>
            <person name="Martins Dos Santos V.A."/>
            <person name="Jensen O.N."/>
            <person name="Pelaez A.I."/>
            <person name="Sanchez J."/>
            <person name="Ferrer M."/>
        </authorList>
    </citation>
    <scope>NUCLEOTIDE SEQUENCE</scope>
</reference>
<evidence type="ECO:0000256" key="4">
    <source>
        <dbReference type="ARBA" id="ARBA00022679"/>
    </source>
</evidence>
<dbReference type="PROSITE" id="PS00092">
    <property type="entry name" value="N6_MTASE"/>
    <property type="match status" value="1"/>
</dbReference>
<comment type="caution">
    <text evidence="6">The sequence shown here is derived from an EMBL/GenBank/DDBJ whole genome shotgun (WGS) entry which is preliminary data.</text>
</comment>